<evidence type="ECO:0000313" key="5">
    <source>
        <dbReference type="Proteomes" id="UP000683360"/>
    </source>
</evidence>
<dbReference type="GO" id="GO:0005525">
    <property type="term" value="F:GTP binding"/>
    <property type="evidence" value="ECO:0007669"/>
    <property type="project" value="InterPro"/>
</dbReference>
<gene>
    <name evidence="4" type="ORF">MEDL_50120</name>
</gene>
<evidence type="ECO:0000256" key="2">
    <source>
        <dbReference type="ARBA" id="ARBA00022741"/>
    </source>
</evidence>
<sequence>MVICFTGKDDLNFDGVTENEFLQECTGHLGNLISRCKGNVLFVNNRLTQPDEIDDQWNHINTCIEKIQNQNDGSYYSNGLFQAIEETLEKRILVAANTGSPQVALVNESRALLQWNIAENDCTASDLNNVLIDIAKWMCASFKSFYTLIYSQSNNRIFMFDIMKTKQEIM</sequence>
<evidence type="ECO:0000313" key="4">
    <source>
        <dbReference type="EMBL" id="CAG2237640.1"/>
    </source>
</evidence>
<keyword evidence="2" id="KW-0547">Nucleotide-binding</keyword>
<comment type="caution">
    <text evidence="4">The sequence shown here is derived from an EMBL/GenBank/DDBJ whole genome shotgun (WGS) entry which is preliminary data.</text>
</comment>
<proteinExistence type="inferred from homology"/>
<dbReference type="EMBL" id="CAJPWZ010002399">
    <property type="protein sequence ID" value="CAG2237640.1"/>
    <property type="molecule type" value="Genomic_DNA"/>
</dbReference>
<dbReference type="Proteomes" id="UP000683360">
    <property type="component" value="Unassembled WGS sequence"/>
</dbReference>
<dbReference type="InterPro" id="IPR006703">
    <property type="entry name" value="G_AIG1"/>
</dbReference>
<evidence type="ECO:0000259" key="3">
    <source>
        <dbReference type="Pfam" id="PF04548"/>
    </source>
</evidence>
<dbReference type="InterPro" id="IPR027417">
    <property type="entry name" value="P-loop_NTPase"/>
</dbReference>
<dbReference type="AlphaFoldDB" id="A0A8S3TVD8"/>
<keyword evidence="5" id="KW-1185">Reference proteome</keyword>
<dbReference type="Pfam" id="PF04548">
    <property type="entry name" value="AIG1"/>
    <property type="match status" value="1"/>
</dbReference>
<accession>A0A8S3TVD8</accession>
<feature type="domain" description="AIG1-type G" evidence="3">
    <location>
        <begin position="1"/>
        <end position="89"/>
    </location>
</feature>
<name>A0A8S3TVD8_MYTED</name>
<organism evidence="4 5">
    <name type="scientific">Mytilus edulis</name>
    <name type="common">Blue mussel</name>
    <dbReference type="NCBI Taxonomy" id="6550"/>
    <lineage>
        <taxon>Eukaryota</taxon>
        <taxon>Metazoa</taxon>
        <taxon>Spiralia</taxon>
        <taxon>Lophotrochozoa</taxon>
        <taxon>Mollusca</taxon>
        <taxon>Bivalvia</taxon>
        <taxon>Autobranchia</taxon>
        <taxon>Pteriomorphia</taxon>
        <taxon>Mytilida</taxon>
        <taxon>Mytiloidea</taxon>
        <taxon>Mytilidae</taxon>
        <taxon>Mytilinae</taxon>
        <taxon>Mytilus</taxon>
    </lineage>
</organism>
<protein>
    <recommendedName>
        <fullName evidence="3">AIG1-type G domain-containing protein</fullName>
    </recommendedName>
</protein>
<reference evidence="4" key="1">
    <citation type="submission" date="2021-03" db="EMBL/GenBank/DDBJ databases">
        <authorList>
            <person name="Bekaert M."/>
        </authorList>
    </citation>
    <scope>NUCLEOTIDE SEQUENCE</scope>
</reference>
<dbReference type="Gene3D" id="3.40.50.300">
    <property type="entry name" value="P-loop containing nucleotide triphosphate hydrolases"/>
    <property type="match status" value="1"/>
</dbReference>
<evidence type="ECO:0000256" key="1">
    <source>
        <dbReference type="ARBA" id="ARBA00008535"/>
    </source>
</evidence>
<comment type="similarity">
    <text evidence="1">Belongs to the TRAFAC class TrmE-Era-EngA-EngB-Septin-like GTPase superfamily. AIG1/Toc34/Toc159-like paraseptin GTPase family. IAN subfamily.</text>
</comment>